<protein>
    <submittedName>
        <fullName evidence="1">Uncharacterized protein</fullName>
    </submittedName>
</protein>
<proteinExistence type="predicted"/>
<organism evidence="1">
    <name type="scientific">marine metagenome</name>
    <dbReference type="NCBI Taxonomy" id="408172"/>
    <lineage>
        <taxon>unclassified sequences</taxon>
        <taxon>metagenomes</taxon>
        <taxon>ecological metagenomes</taxon>
    </lineage>
</organism>
<gene>
    <name evidence="1" type="ORF">METZ01_LOCUS65667</name>
</gene>
<dbReference type="EMBL" id="UINC01004233">
    <property type="protein sequence ID" value="SVA12813.1"/>
    <property type="molecule type" value="Genomic_DNA"/>
</dbReference>
<reference evidence="1" key="1">
    <citation type="submission" date="2018-05" db="EMBL/GenBank/DDBJ databases">
        <authorList>
            <person name="Lanie J.A."/>
            <person name="Ng W.-L."/>
            <person name="Kazmierczak K.M."/>
            <person name="Andrzejewski T.M."/>
            <person name="Davidsen T.M."/>
            <person name="Wayne K.J."/>
            <person name="Tettelin H."/>
            <person name="Glass J.I."/>
            <person name="Rusch D."/>
            <person name="Podicherti R."/>
            <person name="Tsui H.-C.T."/>
            <person name="Winkler M.E."/>
        </authorList>
    </citation>
    <scope>NUCLEOTIDE SEQUENCE</scope>
</reference>
<sequence>MMNLMQEHDNSVREHERECDMEYRIL</sequence>
<dbReference type="AlphaFoldDB" id="A0A381TFV1"/>
<accession>A0A381TFV1</accession>
<feature type="non-terminal residue" evidence="1">
    <location>
        <position position="26"/>
    </location>
</feature>
<name>A0A381TFV1_9ZZZZ</name>
<evidence type="ECO:0000313" key="1">
    <source>
        <dbReference type="EMBL" id="SVA12813.1"/>
    </source>
</evidence>